<sequence>MDWLSEEEGDASEMGNCILLSKEVSHWPIFKVQTVEHPLSVRDSLSSLFCLSPHGNGKNNFEA</sequence>
<accession>A0A3P5Z980</accession>
<evidence type="ECO:0000313" key="1">
    <source>
        <dbReference type="EMBL" id="VDC68808.1"/>
    </source>
</evidence>
<dbReference type="EMBL" id="LR031569">
    <property type="protein sequence ID" value="VDC68808.1"/>
    <property type="molecule type" value="Genomic_DNA"/>
</dbReference>
<proteinExistence type="predicted"/>
<dbReference type="AlphaFoldDB" id="A0A3P5Z980"/>
<reference evidence="1" key="1">
    <citation type="submission" date="2018-11" db="EMBL/GenBank/DDBJ databases">
        <authorList>
            <consortium name="Genoscope - CEA"/>
            <person name="William W."/>
        </authorList>
    </citation>
    <scope>NUCLEOTIDE SEQUENCE</scope>
</reference>
<name>A0A3P5Z980_BRACM</name>
<gene>
    <name evidence="1" type="ORF">BRAA06T27348Z</name>
</gene>
<organism evidence="1">
    <name type="scientific">Brassica campestris</name>
    <name type="common">Field mustard</name>
    <dbReference type="NCBI Taxonomy" id="3711"/>
    <lineage>
        <taxon>Eukaryota</taxon>
        <taxon>Viridiplantae</taxon>
        <taxon>Streptophyta</taxon>
        <taxon>Embryophyta</taxon>
        <taxon>Tracheophyta</taxon>
        <taxon>Spermatophyta</taxon>
        <taxon>Magnoliopsida</taxon>
        <taxon>eudicotyledons</taxon>
        <taxon>Gunneridae</taxon>
        <taxon>Pentapetalae</taxon>
        <taxon>rosids</taxon>
        <taxon>malvids</taxon>
        <taxon>Brassicales</taxon>
        <taxon>Brassicaceae</taxon>
        <taxon>Brassiceae</taxon>
        <taxon>Brassica</taxon>
    </lineage>
</organism>
<protein>
    <submittedName>
        <fullName evidence="1">Uncharacterized protein</fullName>
    </submittedName>
</protein>